<keyword evidence="4 5" id="KW-0472">Membrane</keyword>
<dbReference type="EMBL" id="DYWV01000221">
    <property type="protein sequence ID" value="HJF40577.1"/>
    <property type="molecule type" value="Genomic_DNA"/>
</dbReference>
<keyword evidence="2 5" id="KW-0812">Transmembrane</keyword>
<evidence type="ECO:0000313" key="7">
    <source>
        <dbReference type="Proteomes" id="UP000749320"/>
    </source>
</evidence>
<feature type="transmembrane region" description="Helical" evidence="5">
    <location>
        <begin position="97"/>
        <end position="115"/>
    </location>
</feature>
<dbReference type="RefSeq" id="WP_191375788.1">
    <property type="nucleotide sequence ID" value="NZ_CAJFOD010000008.1"/>
</dbReference>
<protein>
    <submittedName>
        <fullName evidence="6">Phage holin family protein</fullName>
    </submittedName>
</protein>
<dbReference type="InterPro" id="IPR006480">
    <property type="entry name" value="Phage_holin_4_1"/>
</dbReference>
<evidence type="ECO:0000313" key="6">
    <source>
        <dbReference type="EMBL" id="HJF40577.1"/>
    </source>
</evidence>
<comment type="caution">
    <text evidence="6">The sequence shown here is derived from an EMBL/GenBank/DDBJ whole genome shotgun (WGS) entry which is preliminary data.</text>
</comment>
<comment type="subcellular location">
    <subcellularLocation>
        <location evidence="1">Membrane</location>
        <topology evidence="1">Multi-pass membrane protein</topology>
    </subcellularLocation>
</comment>
<dbReference type="GO" id="GO:0016020">
    <property type="term" value="C:membrane"/>
    <property type="evidence" value="ECO:0007669"/>
    <property type="project" value="UniProtKB-SubCell"/>
</dbReference>
<feature type="transmembrane region" description="Helical" evidence="5">
    <location>
        <begin position="32"/>
        <end position="51"/>
    </location>
</feature>
<name>A0A921GBR9_9FIRM</name>
<proteinExistence type="predicted"/>
<reference evidence="6" key="2">
    <citation type="submission" date="2021-09" db="EMBL/GenBank/DDBJ databases">
        <authorList>
            <person name="Gilroy R."/>
        </authorList>
    </citation>
    <scope>NUCLEOTIDE SEQUENCE</scope>
    <source>
        <strain evidence="6">CHK193-16274</strain>
    </source>
</reference>
<dbReference type="NCBIfam" id="TIGR01593">
    <property type="entry name" value="holin_tox_secr"/>
    <property type="match status" value="1"/>
</dbReference>
<accession>A0A921GBR9</accession>
<feature type="transmembrane region" description="Helical" evidence="5">
    <location>
        <begin position="72"/>
        <end position="91"/>
    </location>
</feature>
<gene>
    <name evidence="6" type="ORF">K8V91_06600</name>
</gene>
<dbReference type="Proteomes" id="UP000749320">
    <property type="component" value="Unassembled WGS sequence"/>
</dbReference>
<evidence type="ECO:0000256" key="1">
    <source>
        <dbReference type="ARBA" id="ARBA00004141"/>
    </source>
</evidence>
<dbReference type="Pfam" id="PF05105">
    <property type="entry name" value="Phage_holin_4_1"/>
    <property type="match status" value="1"/>
</dbReference>
<sequence>MNSLSELNYIDSYNAIVGGIVTFLTMVLGEHWILFVLFLLFNVIDFITGWMKARMTKKENSIKGFKGVIKKLGHWLIILVSFSTSVLFIEIGEVLKIDLSITTMLGWFVLASLAINEIRSIIENIVECGYKVPQILIKGLDIANKVINKKEDD</sequence>
<dbReference type="AlphaFoldDB" id="A0A921GBR9"/>
<evidence type="ECO:0000256" key="2">
    <source>
        <dbReference type="ARBA" id="ARBA00022692"/>
    </source>
</evidence>
<organism evidence="6 7">
    <name type="scientific">Thomasclavelia spiroformis</name>
    <dbReference type="NCBI Taxonomy" id="29348"/>
    <lineage>
        <taxon>Bacteria</taxon>
        <taxon>Bacillati</taxon>
        <taxon>Bacillota</taxon>
        <taxon>Erysipelotrichia</taxon>
        <taxon>Erysipelotrichales</taxon>
        <taxon>Coprobacillaceae</taxon>
        <taxon>Thomasclavelia</taxon>
    </lineage>
</organism>
<evidence type="ECO:0000256" key="3">
    <source>
        <dbReference type="ARBA" id="ARBA00022989"/>
    </source>
</evidence>
<evidence type="ECO:0000256" key="4">
    <source>
        <dbReference type="ARBA" id="ARBA00023136"/>
    </source>
</evidence>
<reference evidence="6" key="1">
    <citation type="journal article" date="2021" name="PeerJ">
        <title>Extensive microbial diversity within the chicken gut microbiome revealed by metagenomics and culture.</title>
        <authorList>
            <person name="Gilroy R."/>
            <person name="Ravi A."/>
            <person name="Getino M."/>
            <person name="Pursley I."/>
            <person name="Horton D.L."/>
            <person name="Alikhan N.F."/>
            <person name="Baker D."/>
            <person name="Gharbi K."/>
            <person name="Hall N."/>
            <person name="Watson M."/>
            <person name="Adriaenssens E.M."/>
            <person name="Foster-Nyarko E."/>
            <person name="Jarju S."/>
            <person name="Secka A."/>
            <person name="Antonio M."/>
            <person name="Oren A."/>
            <person name="Chaudhuri R.R."/>
            <person name="La Ragione R."/>
            <person name="Hildebrand F."/>
            <person name="Pallen M.J."/>
        </authorList>
    </citation>
    <scope>NUCLEOTIDE SEQUENCE</scope>
    <source>
        <strain evidence="6">CHK193-16274</strain>
    </source>
</reference>
<evidence type="ECO:0000256" key="5">
    <source>
        <dbReference type="SAM" id="Phobius"/>
    </source>
</evidence>
<keyword evidence="3 5" id="KW-1133">Transmembrane helix</keyword>